<proteinExistence type="evidence at transcript level"/>
<protein>
    <recommendedName>
        <fullName evidence="11">Dolichyldiphosphatase</fullName>
        <ecNumber evidence="11">3.6.1.43</ecNumber>
    </recommendedName>
</protein>
<dbReference type="AlphaFoldDB" id="A0A6F9DBY0"/>
<dbReference type="GO" id="GO:0008610">
    <property type="term" value="P:lipid biosynthetic process"/>
    <property type="evidence" value="ECO:0007669"/>
    <property type="project" value="TreeGrafter"/>
</dbReference>
<dbReference type="InterPro" id="IPR039667">
    <property type="entry name" value="Dolichyldiphosphatase_PAP2"/>
</dbReference>
<evidence type="ECO:0000256" key="10">
    <source>
        <dbReference type="ARBA" id="ARBA00047349"/>
    </source>
</evidence>
<comment type="pathway">
    <text evidence="2 11">Protein modification; protein glycosylation.</text>
</comment>
<feature type="transmembrane region" description="Helical" evidence="11">
    <location>
        <begin position="162"/>
        <end position="188"/>
    </location>
</feature>
<dbReference type="SMART" id="SM00014">
    <property type="entry name" value="acidPPc"/>
    <property type="match status" value="1"/>
</dbReference>
<dbReference type="PANTHER" id="PTHR11247:SF1">
    <property type="entry name" value="DOLICHYLDIPHOSPHATASE 1"/>
    <property type="match status" value="1"/>
</dbReference>
<dbReference type="EMBL" id="LR784626">
    <property type="protein sequence ID" value="CAB3239468.1"/>
    <property type="molecule type" value="mRNA"/>
</dbReference>
<dbReference type="CDD" id="cd03382">
    <property type="entry name" value="PAP2_dolichyldiphosphatase"/>
    <property type="match status" value="1"/>
</dbReference>
<dbReference type="Gene3D" id="1.20.144.10">
    <property type="entry name" value="Phosphatidic acid phosphatase type 2/haloperoxidase"/>
    <property type="match status" value="1"/>
</dbReference>
<dbReference type="UniPathway" id="UPA00378"/>
<comment type="function">
    <text evidence="9 11">Required for efficient N-glycosylation. Necessary for maintaining optimal levels of dolichol-linked oligosaccharides. Hydrolyzes dolichyl pyrophosphate at a very high rate and dolichyl monophosphate at a much lower rate. Does not act on phosphatidate.</text>
</comment>
<evidence type="ECO:0000256" key="6">
    <source>
        <dbReference type="ARBA" id="ARBA00022824"/>
    </source>
</evidence>
<feature type="domain" description="Phosphatidic acid phosphatase type 2/haloperoxidase" evidence="12">
    <location>
        <begin position="55"/>
        <end position="173"/>
    </location>
</feature>
<evidence type="ECO:0000256" key="1">
    <source>
        <dbReference type="ARBA" id="ARBA00004477"/>
    </source>
</evidence>
<comment type="catalytic activity">
    <reaction evidence="10 11">
        <text>a di-trans,poly-cis-dolichyl diphosphate + H2O = a di-trans,poly-cis-dolichyl phosphate + phosphate + H(+)</text>
        <dbReference type="Rhea" id="RHEA:14385"/>
        <dbReference type="Rhea" id="RHEA-COMP:19498"/>
        <dbReference type="Rhea" id="RHEA-COMP:19506"/>
        <dbReference type="ChEBI" id="CHEBI:15377"/>
        <dbReference type="ChEBI" id="CHEBI:15378"/>
        <dbReference type="ChEBI" id="CHEBI:43474"/>
        <dbReference type="ChEBI" id="CHEBI:57497"/>
        <dbReference type="ChEBI" id="CHEBI:57683"/>
        <dbReference type="EC" id="3.6.1.43"/>
    </reaction>
</comment>
<keyword evidence="8 11" id="KW-0472">Membrane</keyword>
<dbReference type="EC" id="3.6.1.43" evidence="11"/>
<evidence type="ECO:0000259" key="12">
    <source>
        <dbReference type="SMART" id="SM00014"/>
    </source>
</evidence>
<dbReference type="PANTHER" id="PTHR11247">
    <property type="entry name" value="PALMITOYL-PROTEIN THIOESTERASE/DOLICHYLDIPHOSPHATASE 1"/>
    <property type="match status" value="1"/>
</dbReference>
<keyword evidence="5 11" id="KW-0378">Hydrolase</keyword>
<organism evidence="13">
    <name type="scientific">Phallusia mammillata</name>
    <dbReference type="NCBI Taxonomy" id="59560"/>
    <lineage>
        <taxon>Eukaryota</taxon>
        <taxon>Metazoa</taxon>
        <taxon>Chordata</taxon>
        <taxon>Tunicata</taxon>
        <taxon>Ascidiacea</taxon>
        <taxon>Phlebobranchia</taxon>
        <taxon>Ascidiidae</taxon>
        <taxon>Phallusia</taxon>
    </lineage>
</organism>
<feature type="transmembrane region" description="Helical" evidence="11">
    <location>
        <begin position="127"/>
        <end position="150"/>
    </location>
</feature>
<dbReference type="GO" id="GO:0005789">
    <property type="term" value="C:endoplasmic reticulum membrane"/>
    <property type="evidence" value="ECO:0007669"/>
    <property type="project" value="UniProtKB-SubCell"/>
</dbReference>
<dbReference type="GO" id="GO:0006487">
    <property type="term" value="P:protein N-linked glycosylation"/>
    <property type="evidence" value="ECO:0007669"/>
    <property type="project" value="UniProtKB-UniRule"/>
</dbReference>
<feature type="transmembrane region" description="Helical" evidence="11">
    <location>
        <begin position="24"/>
        <end position="49"/>
    </location>
</feature>
<comment type="subcellular location">
    <subcellularLocation>
        <location evidence="1 11">Endoplasmic reticulum membrane</location>
        <topology evidence="1 11">Multi-pass membrane protein</topology>
    </subcellularLocation>
</comment>
<evidence type="ECO:0000256" key="11">
    <source>
        <dbReference type="RuleBase" id="RU367078"/>
    </source>
</evidence>
<feature type="transmembrane region" description="Helical" evidence="11">
    <location>
        <begin position="56"/>
        <end position="76"/>
    </location>
</feature>
<evidence type="ECO:0000256" key="8">
    <source>
        <dbReference type="ARBA" id="ARBA00023136"/>
    </source>
</evidence>
<feature type="transmembrane region" description="Helical" evidence="11">
    <location>
        <begin position="96"/>
        <end position="115"/>
    </location>
</feature>
<keyword evidence="6 11" id="KW-0256">Endoplasmic reticulum</keyword>
<gene>
    <name evidence="13" type="primary">Dolpp1</name>
</gene>
<dbReference type="FunFam" id="1.20.144.10:FF:000003">
    <property type="entry name" value="Dolichyldiphosphatase 1"/>
    <property type="match status" value="1"/>
</dbReference>
<evidence type="ECO:0000256" key="9">
    <source>
        <dbReference type="ARBA" id="ARBA00024907"/>
    </source>
</evidence>
<dbReference type="GO" id="GO:0047874">
    <property type="term" value="F:dolichyldiphosphatase activity"/>
    <property type="evidence" value="ECO:0007669"/>
    <property type="project" value="UniProtKB-UniRule"/>
</dbReference>
<evidence type="ECO:0000256" key="7">
    <source>
        <dbReference type="ARBA" id="ARBA00022989"/>
    </source>
</evidence>
<name>A0A6F9DBY0_9ASCI</name>
<dbReference type="InterPro" id="IPR000326">
    <property type="entry name" value="PAP2/HPO"/>
</dbReference>
<dbReference type="SUPFAM" id="SSF48317">
    <property type="entry name" value="Acid phosphatase/Vanadium-dependent haloperoxidase"/>
    <property type="match status" value="1"/>
</dbReference>
<evidence type="ECO:0000256" key="2">
    <source>
        <dbReference type="ARBA" id="ARBA00004922"/>
    </source>
</evidence>
<evidence type="ECO:0000256" key="5">
    <source>
        <dbReference type="ARBA" id="ARBA00022801"/>
    </source>
</evidence>
<reference evidence="13" key="1">
    <citation type="submission" date="2020-04" db="EMBL/GenBank/DDBJ databases">
        <authorList>
            <person name="Neveu A P."/>
        </authorList>
    </citation>
    <scope>NUCLEOTIDE SEQUENCE</scope>
    <source>
        <tissue evidence="13">Whole embryo</tissue>
    </source>
</reference>
<comment type="similarity">
    <text evidence="3 11">Belongs to the dolichyldiphosphatase family.</text>
</comment>
<keyword evidence="4 11" id="KW-0812">Transmembrane</keyword>
<evidence type="ECO:0000256" key="4">
    <source>
        <dbReference type="ARBA" id="ARBA00022692"/>
    </source>
</evidence>
<dbReference type="Pfam" id="PF01569">
    <property type="entry name" value="PAP2"/>
    <property type="match status" value="1"/>
</dbReference>
<accession>A0A6F9DBY0</accession>
<evidence type="ECO:0000313" key="13">
    <source>
        <dbReference type="EMBL" id="CAB3239468.1"/>
    </source>
</evidence>
<dbReference type="InterPro" id="IPR036938">
    <property type="entry name" value="PAP2/HPO_sf"/>
</dbReference>
<keyword evidence="7 11" id="KW-1133">Transmembrane helix</keyword>
<evidence type="ECO:0000256" key="3">
    <source>
        <dbReference type="ARBA" id="ARBA00005518"/>
    </source>
</evidence>
<sequence>MSQEDLVRWKPLSFTHIEYVEGDILGFILAVSSLFPIFILVSFVTHIYFRREIHTICFLGGIFVNEFINLFLKLHYRELRPKGVHMTHGVEYGWPSAHSQFMSFFMSYIILFCYIRVKHELTWLDKLWKHFVALVMFLITVMVSYSRFYLKYHTLSQVFSGLLIGCLLGMIWFTLTQVIFTTYFPILVELKVCKFFMIRDSTLIPNILKFEYTASLQESNSRLQMTTKKVS</sequence>